<dbReference type="Proteomes" id="UP000271573">
    <property type="component" value="Chromosome"/>
</dbReference>
<dbReference type="EMBL" id="AP019307">
    <property type="protein sequence ID" value="BBH18389.1"/>
    <property type="molecule type" value="Genomic_DNA"/>
</dbReference>
<gene>
    <name evidence="2" type="ORF">Back2_26760</name>
</gene>
<dbReference type="InterPro" id="IPR001900">
    <property type="entry name" value="RNase_II/R"/>
</dbReference>
<dbReference type="GO" id="GO:0000175">
    <property type="term" value="F:3'-5'-RNA exonuclease activity"/>
    <property type="evidence" value="ECO:0007669"/>
    <property type="project" value="TreeGrafter"/>
</dbReference>
<evidence type="ECO:0000313" key="2">
    <source>
        <dbReference type="EMBL" id="BBH18389.1"/>
    </source>
</evidence>
<evidence type="ECO:0000259" key="1">
    <source>
        <dbReference type="SMART" id="SM00955"/>
    </source>
</evidence>
<dbReference type="PANTHER" id="PTHR23355">
    <property type="entry name" value="RIBONUCLEASE"/>
    <property type="match status" value="1"/>
</dbReference>
<dbReference type="GO" id="GO:0003723">
    <property type="term" value="F:RNA binding"/>
    <property type="evidence" value="ECO:0007669"/>
    <property type="project" value="InterPro"/>
</dbReference>
<proteinExistence type="predicted"/>
<organism evidence="2 3">
    <name type="scientific">Nocardioides baekrokdamisoli</name>
    <dbReference type="NCBI Taxonomy" id="1804624"/>
    <lineage>
        <taxon>Bacteria</taxon>
        <taxon>Bacillati</taxon>
        <taxon>Actinomycetota</taxon>
        <taxon>Actinomycetes</taxon>
        <taxon>Propionibacteriales</taxon>
        <taxon>Nocardioidaceae</taxon>
        <taxon>Nocardioides</taxon>
    </lineage>
</organism>
<dbReference type="SMART" id="SM00955">
    <property type="entry name" value="RNB"/>
    <property type="match status" value="1"/>
</dbReference>
<dbReference type="SUPFAM" id="SSF50249">
    <property type="entry name" value="Nucleic acid-binding proteins"/>
    <property type="match status" value="1"/>
</dbReference>
<dbReference type="PANTHER" id="PTHR23355:SF42">
    <property type="entry name" value="RIBONUCLEASE II, CHLOROPLASTIC_MITOCHONDRIAL"/>
    <property type="match status" value="1"/>
</dbReference>
<sequence length="304" mass="32902">MIRVAHADDGVAAQSLRRGVAALQAELEVTDFAADVLAEAERAAASVVLPDNDQTAIGFVTIDPPGSMDLDQAMHIERNGGGYTIRYAIADLASFVTAGGALDIEVNKRGLTLYGADSSVPLHPEVLSHGAASLLPDQIRPALLWRTELDAKGAIVSTHVERARVKSIARLDYASVQTALDNDTLPDAYAETIRLLKEVGELRIQQEIDRGGITLNLPDQEIEVVGEEWRLNFRQQLPIEEWNAQISLLTGFGAANLMLGAKVGLLRTLPPPDPRDIDRLRRTAAALGVDWEPRLCRSSYAAST</sequence>
<name>A0A3G9J5V3_9ACTN</name>
<accession>A0A3G9J5V3</accession>
<dbReference type="GO" id="GO:0000932">
    <property type="term" value="C:P-body"/>
    <property type="evidence" value="ECO:0007669"/>
    <property type="project" value="TreeGrafter"/>
</dbReference>
<dbReference type="InterPro" id="IPR050180">
    <property type="entry name" value="RNR_Ribonuclease"/>
</dbReference>
<dbReference type="GO" id="GO:0006402">
    <property type="term" value="P:mRNA catabolic process"/>
    <property type="evidence" value="ECO:0007669"/>
    <property type="project" value="TreeGrafter"/>
</dbReference>
<dbReference type="AlphaFoldDB" id="A0A3G9J5V3"/>
<feature type="domain" description="RNB" evidence="1">
    <location>
        <begin position="51"/>
        <end position="302"/>
    </location>
</feature>
<protein>
    <recommendedName>
        <fullName evidence="1">RNB domain-containing protein</fullName>
    </recommendedName>
</protein>
<keyword evidence="3" id="KW-1185">Reference proteome</keyword>
<dbReference type="Pfam" id="PF00773">
    <property type="entry name" value="RNB"/>
    <property type="match status" value="1"/>
</dbReference>
<dbReference type="InterPro" id="IPR012340">
    <property type="entry name" value="NA-bd_OB-fold"/>
</dbReference>
<evidence type="ECO:0000313" key="3">
    <source>
        <dbReference type="Proteomes" id="UP000271573"/>
    </source>
</evidence>
<reference evidence="2 3" key="1">
    <citation type="submission" date="2018-11" db="EMBL/GenBank/DDBJ databases">
        <title>Complete genome sequence of Nocardioides baekrokdamisoli strain KCTC 39748.</title>
        <authorList>
            <person name="Kang S.W."/>
            <person name="Lee K.C."/>
            <person name="Kim K.K."/>
            <person name="Kim J.S."/>
            <person name="Kim D.S."/>
            <person name="Ko S.H."/>
            <person name="Yang S.H."/>
            <person name="Shin Y.K."/>
            <person name="Lee J.S."/>
        </authorList>
    </citation>
    <scope>NUCLEOTIDE SEQUENCE [LARGE SCALE GENOMIC DNA]</scope>
    <source>
        <strain evidence="2 3">KCTC 39748</strain>
    </source>
</reference>
<dbReference type="KEGG" id="nbe:Back2_26760"/>